<dbReference type="GO" id="GO:0098813">
    <property type="term" value="P:nuclear chromosome segregation"/>
    <property type="evidence" value="ECO:0007669"/>
    <property type="project" value="UniProtKB-ARBA"/>
</dbReference>
<feature type="region of interest" description="Disordered" evidence="6">
    <location>
        <begin position="325"/>
        <end position="371"/>
    </location>
</feature>
<dbReference type="CDD" id="cd14131">
    <property type="entry name" value="PKc_Mps1"/>
    <property type="match status" value="1"/>
</dbReference>
<feature type="compositionally biased region" description="Polar residues" evidence="6">
    <location>
        <begin position="134"/>
        <end position="150"/>
    </location>
</feature>
<evidence type="ECO:0000256" key="5">
    <source>
        <dbReference type="ARBA" id="ARBA00022840"/>
    </source>
</evidence>
<name>A0A1L7XH43_9HELO</name>
<dbReference type="STRING" id="576137.A0A1L7XH43"/>
<evidence type="ECO:0000256" key="2">
    <source>
        <dbReference type="ARBA" id="ARBA00022679"/>
    </source>
</evidence>
<keyword evidence="4 8" id="KW-0418">Kinase</keyword>
<feature type="compositionally biased region" description="Basic and acidic residues" evidence="6">
    <location>
        <begin position="84"/>
        <end position="94"/>
    </location>
</feature>
<keyword evidence="1" id="KW-0723">Serine/threonine-protein kinase</keyword>
<feature type="region of interest" description="Disordered" evidence="6">
    <location>
        <begin position="58"/>
        <end position="211"/>
    </location>
</feature>
<dbReference type="Gene3D" id="3.30.200.20">
    <property type="entry name" value="Phosphorylase Kinase, domain 1"/>
    <property type="match status" value="1"/>
</dbReference>
<feature type="region of interest" description="Disordered" evidence="6">
    <location>
        <begin position="225"/>
        <end position="244"/>
    </location>
</feature>
<evidence type="ECO:0000256" key="4">
    <source>
        <dbReference type="ARBA" id="ARBA00022777"/>
    </source>
</evidence>
<dbReference type="AlphaFoldDB" id="A0A1L7XH43"/>
<feature type="region of interest" description="Disordered" evidence="6">
    <location>
        <begin position="1"/>
        <end position="32"/>
    </location>
</feature>
<organism evidence="8 9">
    <name type="scientific">Phialocephala subalpina</name>
    <dbReference type="NCBI Taxonomy" id="576137"/>
    <lineage>
        <taxon>Eukaryota</taxon>
        <taxon>Fungi</taxon>
        <taxon>Dikarya</taxon>
        <taxon>Ascomycota</taxon>
        <taxon>Pezizomycotina</taxon>
        <taxon>Leotiomycetes</taxon>
        <taxon>Helotiales</taxon>
        <taxon>Mollisiaceae</taxon>
        <taxon>Phialocephala</taxon>
        <taxon>Phialocephala fortinii species complex</taxon>
    </lineage>
</organism>
<dbReference type="PANTHER" id="PTHR22974">
    <property type="entry name" value="MIXED LINEAGE PROTEIN KINASE"/>
    <property type="match status" value="1"/>
</dbReference>
<dbReference type="InterPro" id="IPR027084">
    <property type="entry name" value="Mps1_cat"/>
</dbReference>
<dbReference type="GO" id="GO:0000776">
    <property type="term" value="C:kinetochore"/>
    <property type="evidence" value="ECO:0007669"/>
    <property type="project" value="TreeGrafter"/>
</dbReference>
<evidence type="ECO:0000259" key="7">
    <source>
        <dbReference type="PROSITE" id="PS50011"/>
    </source>
</evidence>
<proteinExistence type="predicted"/>
<feature type="compositionally biased region" description="Polar residues" evidence="6">
    <location>
        <begin position="325"/>
        <end position="346"/>
    </location>
</feature>
<dbReference type="SUPFAM" id="SSF56112">
    <property type="entry name" value="Protein kinase-like (PK-like)"/>
    <property type="match status" value="1"/>
</dbReference>
<dbReference type="GO" id="GO:0004674">
    <property type="term" value="F:protein serine/threonine kinase activity"/>
    <property type="evidence" value="ECO:0007669"/>
    <property type="project" value="UniProtKB-KW"/>
</dbReference>
<feature type="compositionally biased region" description="Polar residues" evidence="6">
    <location>
        <begin position="95"/>
        <end position="107"/>
    </location>
</feature>
<dbReference type="EMBL" id="FJOG01000026">
    <property type="protein sequence ID" value="CZR64375.1"/>
    <property type="molecule type" value="Genomic_DNA"/>
</dbReference>
<evidence type="ECO:0000313" key="8">
    <source>
        <dbReference type="EMBL" id="CZR64375.1"/>
    </source>
</evidence>
<reference evidence="8 9" key="1">
    <citation type="submission" date="2016-03" db="EMBL/GenBank/DDBJ databases">
        <authorList>
            <person name="Ploux O."/>
        </authorList>
    </citation>
    <scope>NUCLEOTIDE SEQUENCE [LARGE SCALE GENOMIC DNA]</scope>
    <source>
        <strain evidence="8 9">UAMH 11012</strain>
    </source>
</reference>
<evidence type="ECO:0000313" key="9">
    <source>
        <dbReference type="Proteomes" id="UP000184330"/>
    </source>
</evidence>
<dbReference type="GO" id="GO:0004712">
    <property type="term" value="F:protein serine/threonine/tyrosine kinase activity"/>
    <property type="evidence" value="ECO:0007669"/>
    <property type="project" value="TreeGrafter"/>
</dbReference>
<protein>
    <submittedName>
        <fullName evidence="8">Related to dual specificity serine/threonine and tyrosine kinase</fullName>
    </submittedName>
</protein>
<dbReference type="GO" id="GO:0034501">
    <property type="term" value="P:protein localization to kinetochore"/>
    <property type="evidence" value="ECO:0007669"/>
    <property type="project" value="TreeGrafter"/>
</dbReference>
<dbReference type="InterPro" id="IPR000719">
    <property type="entry name" value="Prot_kinase_dom"/>
</dbReference>
<dbReference type="GO" id="GO:0005634">
    <property type="term" value="C:nucleus"/>
    <property type="evidence" value="ECO:0007669"/>
    <property type="project" value="TreeGrafter"/>
</dbReference>
<accession>A0A1L7XH43</accession>
<evidence type="ECO:0000256" key="1">
    <source>
        <dbReference type="ARBA" id="ARBA00022527"/>
    </source>
</evidence>
<evidence type="ECO:0000256" key="6">
    <source>
        <dbReference type="SAM" id="MobiDB-lite"/>
    </source>
</evidence>
<dbReference type="Pfam" id="PF00069">
    <property type="entry name" value="Pkinase"/>
    <property type="match status" value="1"/>
</dbReference>
<feature type="compositionally biased region" description="Gly residues" evidence="6">
    <location>
        <begin position="195"/>
        <end position="208"/>
    </location>
</feature>
<dbReference type="GO" id="GO:0005524">
    <property type="term" value="F:ATP binding"/>
    <property type="evidence" value="ECO:0007669"/>
    <property type="project" value="UniProtKB-KW"/>
</dbReference>
<feature type="compositionally biased region" description="Low complexity" evidence="6">
    <location>
        <begin position="184"/>
        <end position="194"/>
    </location>
</feature>
<sequence>MTSNFQRNSTPSPPSTTSQHRSGNGAALQLPIIDSSDDDLPLLSFKLSALTNALLDSENWQQEPTPPRRYQDKRNKLSASRISDNVERQPKSDSSRLYWQSQSSNATGCGLPESDNTRPMRIVRIKSKAPGARGTNTPRESKCSPQLSEISAERSQLDGSISGKLVTPSPRFYSSKIEAANPESSASGSRRTGTLGSGGRVSLNGGGVHNLPTTAVERLTQSENALRRGTSSVLRSTKSAGTSMLGPARRFKRRACDEPSPGDEIIYTSGIGGVEEPEHQSECHDEAPPVHGTDQSQSHVMALKCHDAVESGVRNLENPKTMSYTRNDVANFVNMSSPSKSSSGHQRNPPDLPLEHGKENDQPPTAFRNRKSINNHLDKYIHPGPGYKEKQNATPGFTSPQRKALGVLGINNPHRPPPPPKMSVLEMATKAAGAAAASSDRKKRVHITINNNVYQRLECIGRGGSCRVYRVMSENFKIWALKKVSLADVDEQAVRGFKGEIELLRRLSKVDRVVQLRDWEVNEAKQTLSVLMEFGEVDLDTILKRCIHSEHPKFDAGFTQFYWKEMLECVAAVHQHDVVHSDLKPANFLLVKGSLKLIDFGIANVIQDDTINVHREHQVGTPNFMAPEALTYANADTAQPIGEGKLVKLGKPSDIWSLGCILYLMVYGKAPFAQCHGNFQKAMLITNPLHVITYPSTGIGGVRVPSGCIKTLKACLTWDQFQRPAIEALLGESYQLLYPDSETGSKVAISQEHLGAILQSVIRHCRASGLPTDPEVATWQRLFYEQIRLTGAGETD</sequence>
<feature type="compositionally biased region" description="Polar residues" evidence="6">
    <location>
        <begin position="225"/>
        <end position="242"/>
    </location>
</feature>
<dbReference type="GO" id="GO:0033316">
    <property type="term" value="P:meiotic spindle assembly checkpoint signaling"/>
    <property type="evidence" value="ECO:0007669"/>
    <property type="project" value="TreeGrafter"/>
</dbReference>
<dbReference type="PROSITE" id="PS50011">
    <property type="entry name" value="PROTEIN_KINASE_DOM"/>
    <property type="match status" value="1"/>
</dbReference>
<dbReference type="InterPro" id="IPR011009">
    <property type="entry name" value="Kinase-like_dom_sf"/>
</dbReference>
<evidence type="ECO:0000256" key="3">
    <source>
        <dbReference type="ARBA" id="ARBA00022741"/>
    </source>
</evidence>
<dbReference type="FunFam" id="3.30.200.20:FF:000131">
    <property type="entry name" value="Dual specificity protein kinase TTK"/>
    <property type="match status" value="1"/>
</dbReference>
<keyword evidence="3" id="KW-0547">Nucleotide-binding</keyword>
<dbReference type="OrthoDB" id="20524at2759"/>
<feature type="domain" description="Protein kinase" evidence="7">
    <location>
        <begin position="454"/>
        <end position="737"/>
    </location>
</feature>
<dbReference type="InterPro" id="IPR008271">
    <property type="entry name" value="Ser/Thr_kinase_AS"/>
</dbReference>
<dbReference type="PROSITE" id="PS00108">
    <property type="entry name" value="PROTEIN_KINASE_ST"/>
    <property type="match status" value="1"/>
</dbReference>
<dbReference type="Gene3D" id="1.10.510.10">
    <property type="entry name" value="Transferase(Phosphotransferase) domain 1"/>
    <property type="match status" value="1"/>
</dbReference>
<keyword evidence="5" id="KW-0067">ATP-binding</keyword>
<dbReference type="Proteomes" id="UP000184330">
    <property type="component" value="Unassembled WGS sequence"/>
</dbReference>
<keyword evidence="2" id="KW-0808">Transferase</keyword>
<gene>
    <name evidence="8" type="ORF">PAC_14273</name>
</gene>
<dbReference type="GO" id="GO:0007094">
    <property type="term" value="P:mitotic spindle assembly checkpoint signaling"/>
    <property type="evidence" value="ECO:0007669"/>
    <property type="project" value="TreeGrafter"/>
</dbReference>
<keyword evidence="9" id="KW-1185">Reference proteome</keyword>
<dbReference type="SMART" id="SM00220">
    <property type="entry name" value="S_TKc"/>
    <property type="match status" value="1"/>
</dbReference>
<dbReference type="PANTHER" id="PTHR22974:SF21">
    <property type="entry name" value="DUAL SPECIFICITY PROTEIN KINASE TTK"/>
    <property type="match status" value="1"/>
</dbReference>